<evidence type="ECO:0000313" key="7">
    <source>
        <dbReference type="EMBL" id="KAG1362590.1"/>
    </source>
</evidence>
<evidence type="ECO:0000256" key="4">
    <source>
        <dbReference type="ARBA" id="ARBA00023242"/>
    </source>
</evidence>
<evidence type="ECO:0000256" key="3">
    <source>
        <dbReference type="ARBA" id="ARBA00023163"/>
    </source>
</evidence>
<dbReference type="InterPro" id="IPR017884">
    <property type="entry name" value="SANT_dom"/>
</dbReference>
<gene>
    <name evidence="7" type="ORF">COCNU_10G008090</name>
</gene>
<feature type="region of interest" description="Disordered" evidence="5">
    <location>
        <begin position="855"/>
        <end position="903"/>
    </location>
</feature>
<keyword evidence="8" id="KW-1185">Reference proteome</keyword>
<name>A0A8K0N7Z6_COCNU</name>
<reference evidence="7" key="2">
    <citation type="submission" date="2019-07" db="EMBL/GenBank/DDBJ databases">
        <authorList>
            <person name="Yang Y."/>
            <person name="Bocs S."/>
            <person name="Baudouin L."/>
        </authorList>
    </citation>
    <scope>NUCLEOTIDE SEQUENCE</scope>
    <source>
        <tissue evidence="7">Spear leaf of Hainan Tall coconut</tissue>
    </source>
</reference>
<protein>
    <submittedName>
        <fullName evidence="7">Arginine-glutamic acid dipeptide repeats protein</fullName>
    </submittedName>
</protein>
<dbReference type="Pfam" id="PF25826">
    <property type="entry name" value="DUF7952"/>
    <property type="match status" value="1"/>
</dbReference>
<dbReference type="GO" id="GO:0003714">
    <property type="term" value="F:transcription corepressor activity"/>
    <property type="evidence" value="ECO:0007669"/>
    <property type="project" value="TreeGrafter"/>
</dbReference>
<feature type="region of interest" description="Disordered" evidence="5">
    <location>
        <begin position="473"/>
        <end position="501"/>
    </location>
</feature>
<dbReference type="Pfam" id="PF24662">
    <property type="entry name" value="DUF7650"/>
    <property type="match status" value="1"/>
</dbReference>
<evidence type="ECO:0000313" key="8">
    <source>
        <dbReference type="Proteomes" id="UP000797356"/>
    </source>
</evidence>
<sequence>MNSVELENGEEESTETFADQLHFVGSPGTDDVNDEPPVCPRIGDQYQVEIPTLATESECLQLRSHPISTDNMLDKSYIFGLGLAIPVTWIHHAGDHIKDEQDEFLGSKIGTDEVGSVDFRSDKESQIDAKCIVMVEFPAENSSSHDIYPQGSACKNELIKPLVDLGKKSGGFTSQGCSAADDQMNVGSPWLHQRKAKGYSPLPGSPAPSWSNTEKQSFLLGLYIFGKDLVQVKKFMEYKKMEDVLSYYYGKFYRSDAYHRWSECRKIRSRKCVLGQCIFTGWRQQELLLRVLPTVSKEGQDTLLEVTKTYNEGRVSLEEFVFTLKAIVGMAVLVESIGIGKGKSDLTGIVLDPVRANQSVSVRPEIPIGKECSSLSSGDIIKFLTGDFRLSKARSNDLFWEAVWPRLLARGWHSEQPKDLSSVVSKHALVFLIPGVKKFSRKKLVKGNHYFDSISDVLNKVASDPRLLDLEVQGGTGSSNIKDENGWAADNTSDQNGLSDHPRHCYLRPRLPNCHSELMKFTVVDTSMVQGEGPIKVRELRSLPVDSTYDLSTCSGEMGSSSSLEQLDSDDSSSDDQGDSNLNTSLDKKLEKSKSCMISKDTQYHPSDNMVAVSNSRMLINGHVPNDQCVDEFSEKLPITDLKCQFSCRAKSDQQNYLTPALKRRRLTACKYERTCCRTYSFLKGHQLKIEEIHYDLHLSNPSHTMDAEVDLSQGKAPVDTSTNHSPDGDSICAFSGENYAAASVSDMPVGEEKPQPRTLIDLNLPHIPTDCETAEPFSTEVAGSLDYLNPEELACPPEKKRQYDRSQIVGMSNGVLDEQPSMNSRRLSTRSRPPTTRALEALACGFLGTKRKGRETRVSLSGNLTSRSSRWMRKTETLVPVPSTSISAVSSDIKEPNSGTNE</sequence>
<organism evidence="7 8">
    <name type="scientific">Cocos nucifera</name>
    <name type="common">Coconut palm</name>
    <dbReference type="NCBI Taxonomy" id="13894"/>
    <lineage>
        <taxon>Eukaryota</taxon>
        <taxon>Viridiplantae</taxon>
        <taxon>Streptophyta</taxon>
        <taxon>Embryophyta</taxon>
        <taxon>Tracheophyta</taxon>
        <taxon>Spermatophyta</taxon>
        <taxon>Magnoliopsida</taxon>
        <taxon>Liliopsida</taxon>
        <taxon>Arecaceae</taxon>
        <taxon>Arecoideae</taxon>
        <taxon>Cocoseae</taxon>
        <taxon>Attaleinae</taxon>
        <taxon>Cocos</taxon>
    </lineage>
</organism>
<dbReference type="Gene3D" id="1.10.10.60">
    <property type="entry name" value="Homeodomain-like"/>
    <property type="match status" value="1"/>
</dbReference>
<evidence type="ECO:0000256" key="1">
    <source>
        <dbReference type="ARBA" id="ARBA00004123"/>
    </source>
</evidence>
<keyword evidence="4" id="KW-0539">Nucleus</keyword>
<feature type="domain" description="SANT" evidence="6">
    <location>
        <begin position="205"/>
        <end position="256"/>
    </location>
</feature>
<dbReference type="EMBL" id="CM017881">
    <property type="protein sequence ID" value="KAG1362590.1"/>
    <property type="molecule type" value="Genomic_DNA"/>
</dbReference>
<feature type="compositionally biased region" description="Low complexity" evidence="5">
    <location>
        <begin position="551"/>
        <end position="566"/>
    </location>
</feature>
<dbReference type="InterPro" id="IPR056067">
    <property type="entry name" value="DUF7650"/>
</dbReference>
<dbReference type="InterPro" id="IPR009057">
    <property type="entry name" value="Homeodomain-like_sf"/>
</dbReference>
<dbReference type="GO" id="GO:0005634">
    <property type="term" value="C:nucleus"/>
    <property type="evidence" value="ECO:0007669"/>
    <property type="project" value="UniProtKB-SubCell"/>
</dbReference>
<feature type="region of interest" description="Disordered" evidence="5">
    <location>
        <begin position="551"/>
        <end position="586"/>
    </location>
</feature>
<accession>A0A8K0N7Z6</accession>
<dbReference type="PROSITE" id="PS51293">
    <property type="entry name" value="SANT"/>
    <property type="match status" value="1"/>
</dbReference>
<keyword evidence="3" id="KW-0804">Transcription</keyword>
<feature type="compositionally biased region" description="Acidic residues" evidence="5">
    <location>
        <begin position="567"/>
        <end position="578"/>
    </location>
</feature>
<reference evidence="7" key="1">
    <citation type="journal article" date="2017" name="Gigascience">
        <title>The genome draft of coconut (Cocos nucifera).</title>
        <authorList>
            <person name="Xiao Y."/>
            <person name="Xu P."/>
            <person name="Fan H."/>
            <person name="Baudouin L."/>
            <person name="Xia W."/>
            <person name="Bocs S."/>
            <person name="Xu J."/>
            <person name="Li Q."/>
            <person name="Guo A."/>
            <person name="Zhou L."/>
            <person name="Li J."/>
            <person name="Wu Y."/>
            <person name="Ma Z."/>
            <person name="Armero A."/>
            <person name="Issali A.E."/>
            <person name="Liu N."/>
            <person name="Peng M."/>
            <person name="Yang Y."/>
        </authorList>
    </citation>
    <scope>NUCLEOTIDE SEQUENCE</scope>
    <source>
        <tissue evidence="7">Spear leaf of Hainan Tall coconut</tissue>
    </source>
</reference>
<comment type="subcellular location">
    <subcellularLocation>
        <location evidence="1">Nucleus</location>
    </subcellularLocation>
</comment>
<proteinExistence type="predicted"/>
<feature type="compositionally biased region" description="Polar residues" evidence="5">
    <location>
        <begin position="859"/>
        <end position="870"/>
    </location>
</feature>
<dbReference type="PANTHER" id="PTHR13859">
    <property type="entry name" value="ATROPHIN-RELATED"/>
    <property type="match status" value="1"/>
</dbReference>
<dbReference type="OrthoDB" id="1634742at2759"/>
<dbReference type="SUPFAM" id="SSF46689">
    <property type="entry name" value="Homeodomain-like"/>
    <property type="match status" value="1"/>
</dbReference>
<dbReference type="AlphaFoldDB" id="A0A8K0N7Z6"/>
<dbReference type="FunFam" id="1.10.10.60:FF:000374">
    <property type="entry name" value="Arginine-glutamic acid dipeptide repeat protein"/>
    <property type="match status" value="1"/>
</dbReference>
<dbReference type="PANTHER" id="PTHR13859:SF11">
    <property type="entry name" value="GRUNGE, ISOFORM J"/>
    <property type="match status" value="1"/>
</dbReference>
<evidence type="ECO:0000256" key="5">
    <source>
        <dbReference type="SAM" id="MobiDB-lite"/>
    </source>
</evidence>
<keyword evidence="2" id="KW-0805">Transcription regulation</keyword>
<dbReference type="InterPro" id="IPR057712">
    <property type="entry name" value="DUF7952"/>
</dbReference>
<evidence type="ECO:0000259" key="6">
    <source>
        <dbReference type="PROSITE" id="PS51293"/>
    </source>
</evidence>
<dbReference type="Proteomes" id="UP000797356">
    <property type="component" value="Chromosome 10"/>
</dbReference>
<evidence type="ECO:0000256" key="2">
    <source>
        <dbReference type="ARBA" id="ARBA00023015"/>
    </source>
</evidence>
<comment type="caution">
    <text evidence="7">The sequence shown here is derived from an EMBL/GenBank/DDBJ whole genome shotgun (WGS) entry which is preliminary data.</text>
</comment>